<dbReference type="SUPFAM" id="SSF56281">
    <property type="entry name" value="Metallo-hydrolase/oxidoreductase"/>
    <property type="match status" value="1"/>
</dbReference>
<dbReference type="InterPro" id="IPR036866">
    <property type="entry name" value="RibonucZ/Hydroxyglut_hydro"/>
</dbReference>
<dbReference type="InterPro" id="IPR011084">
    <property type="entry name" value="DRMBL"/>
</dbReference>
<dbReference type="FunFam" id="3.60.15.10:FF:000039">
    <property type="entry name" value="DNA repair metallo-beta-lactamase family protein"/>
    <property type="match status" value="1"/>
</dbReference>
<comment type="caution">
    <text evidence="8">The sequence shown here is derived from an EMBL/GenBank/DDBJ whole genome shotgun (WGS) entry which is preliminary data.</text>
</comment>
<evidence type="ECO:0000313" key="9">
    <source>
        <dbReference type="Proteomes" id="UP001497480"/>
    </source>
</evidence>
<dbReference type="GO" id="GO:0005634">
    <property type="term" value="C:nucleus"/>
    <property type="evidence" value="ECO:0007669"/>
    <property type="project" value="UniProtKB-SubCell"/>
</dbReference>
<keyword evidence="5" id="KW-0539">Nucleus</keyword>
<reference evidence="8 9" key="1">
    <citation type="submission" date="2024-03" db="EMBL/GenBank/DDBJ databases">
        <authorList>
            <person name="Martinez-Hernandez J."/>
        </authorList>
    </citation>
    <scope>NUCLEOTIDE SEQUENCE [LARGE SCALE GENOMIC DNA]</scope>
</reference>
<gene>
    <name evidence="8" type="ORF">LLUT_LOCUS6338</name>
</gene>
<dbReference type="GO" id="GO:0006303">
    <property type="term" value="P:double-strand break repair via nonhomologous end joining"/>
    <property type="evidence" value="ECO:0007669"/>
    <property type="project" value="TreeGrafter"/>
</dbReference>
<dbReference type="FunFam" id="3.40.50.12650:FF:000005">
    <property type="entry name" value="DNA repair metallo-beta-lactamase family protein"/>
    <property type="match status" value="1"/>
</dbReference>
<name>A0AAV1W7R3_LUPLU</name>
<evidence type="ECO:0000313" key="8">
    <source>
        <dbReference type="EMBL" id="CAL0305278.1"/>
    </source>
</evidence>
<dbReference type="Gene3D" id="3.40.50.12650">
    <property type="match status" value="1"/>
</dbReference>
<feature type="compositionally biased region" description="Basic and acidic residues" evidence="6">
    <location>
        <begin position="467"/>
        <end position="476"/>
    </location>
</feature>
<sequence length="548" mass="61215">MVMEMPKGLPFSVDTWSQSSKATKRHHFLTHAHKDHSSNITSYSSFPIYSTFLTRTLILQHYPQLDDSFFVSIEVGQSLIVQDPDGSFTVTAFDANHCPGAVMFLFEGKFGNILHTGDCRLTPECLYNLPGKYVGKQGKQPRCPLDCVFLDCTFGNFSHGMPSKHSSVQQVINCIWKHPDASTVYLTCDMLGQEEILVNVSQTFGAKIYVEKAKDPECFKNLTVTAPEILCEDPSSRFHLFDGSPGLYERARMKLVEAKAALQPEPLIVRPSAQWYALEDDASDMENSKKKRMGEAVKDQFGVWHVCYSMHSSKEELEWALQLLAPSWVVSTTPGCRAMDLSYVKKHCFNSKVSLNNSILKLLDMTVETSDNVDTLVKSVSCYPVLERTPQPCVQTKSPVKHCTESKAPVELSPPGKSLPVTLFGSARLSLQDAAFSRGCKILPTNICSREVSSNAGQELSSGVSDGETKWERSPKRKEDLDEVKYMQSEVQETRVHKSASYLNVGSSGLSESVRKLYRSMNVPVPQPLPSLVNLMNSYKRVKRGNDY</sequence>
<evidence type="ECO:0000256" key="2">
    <source>
        <dbReference type="ARBA" id="ARBA00010304"/>
    </source>
</evidence>
<evidence type="ECO:0000256" key="6">
    <source>
        <dbReference type="SAM" id="MobiDB-lite"/>
    </source>
</evidence>
<feature type="domain" description="DNA repair metallo-beta-lactamase" evidence="7">
    <location>
        <begin position="228"/>
        <end position="335"/>
    </location>
</feature>
<proteinExistence type="inferred from homology"/>
<protein>
    <recommendedName>
        <fullName evidence="7">DNA repair metallo-beta-lactamase domain-containing protein</fullName>
    </recommendedName>
</protein>
<dbReference type="PANTHER" id="PTHR23240:SF31">
    <property type="entry name" value="DNA REPAIR METALLO-BETA-LACTAMASE FAMILY PROTEIN"/>
    <property type="match status" value="1"/>
</dbReference>
<dbReference type="GO" id="GO:0035312">
    <property type="term" value="F:5'-3' DNA exonuclease activity"/>
    <property type="evidence" value="ECO:0007669"/>
    <property type="project" value="TreeGrafter"/>
</dbReference>
<keyword evidence="3" id="KW-0227">DNA damage</keyword>
<feature type="compositionally biased region" description="Polar residues" evidence="6">
    <location>
        <begin position="454"/>
        <end position="464"/>
    </location>
</feature>
<evidence type="ECO:0000256" key="4">
    <source>
        <dbReference type="ARBA" id="ARBA00023204"/>
    </source>
</evidence>
<feature type="region of interest" description="Disordered" evidence="6">
    <location>
        <begin position="454"/>
        <end position="476"/>
    </location>
</feature>
<keyword evidence="9" id="KW-1185">Reference proteome</keyword>
<comment type="similarity">
    <text evidence="2">Belongs to the DNA repair metallo-beta-lactamase (DRMBL) family.</text>
</comment>
<evidence type="ECO:0000256" key="1">
    <source>
        <dbReference type="ARBA" id="ARBA00004123"/>
    </source>
</evidence>
<dbReference type="EMBL" id="CAXHTB010000004">
    <property type="protein sequence ID" value="CAL0305278.1"/>
    <property type="molecule type" value="Genomic_DNA"/>
</dbReference>
<evidence type="ECO:0000256" key="3">
    <source>
        <dbReference type="ARBA" id="ARBA00022763"/>
    </source>
</evidence>
<organism evidence="8 9">
    <name type="scientific">Lupinus luteus</name>
    <name type="common">European yellow lupine</name>
    <dbReference type="NCBI Taxonomy" id="3873"/>
    <lineage>
        <taxon>Eukaryota</taxon>
        <taxon>Viridiplantae</taxon>
        <taxon>Streptophyta</taxon>
        <taxon>Embryophyta</taxon>
        <taxon>Tracheophyta</taxon>
        <taxon>Spermatophyta</taxon>
        <taxon>Magnoliopsida</taxon>
        <taxon>eudicotyledons</taxon>
        <taxon>Gunneridae</taxon>
        <taxon>Pentapetalae</taxon>
        <taxon>rosids</taxon>
        <taxon>fabids</taxon>
        <taxon>Fabales</taxon>
        <taxon>Fabaceae</taxon>
        <taxon>Papilionoideae</taxon>
        <taxon>50 kb inversion clade</taxon>
        <taxon>genistoids sensu lato</taxon>
        <taxon>core genistoids</taxon>
        <taxon>Genisteae</taxon>
        <taxon>Lupinus</taxon>
    </lineage>
</organism>
<accession>A0AAV1W7R3</accession>
<dbReference type="PANTHER" id="PTHR23240">
    <property type="entry name" value="DNA CROSS-LINK REPAIR PROTEIN PSO2/SNM1-RELATED"/>
    <property type="match status" value="1"/>
</dbReference>
<dbReference type="AlphaFoldDB" id="A0AAV1W7R3"/>
<dbReference type="GO" id="GO:0036297">
    <property type="term" value="P:interstrand cross-link repair"/>
    <property type="evidence" value="ECO:0007669"/>
    <property type="project" value="TreeGrafter"/>
</dbReference>
<dbReference type="Pfam" id="PF07522">
    <property type="entry name" value="DRMBL"/>
    <property type="match status" value="1"/>
</dbReference>
<dbReference type="Proteomes" id="UP001497480">
    <property type="component" value="Unassembled WGS sequence"/>
</dbReference>
<evidence type="ECO:0000256" key="5">
    <source>
        <dbReference type="ARBA" id="ARBA00023242"/>
    </source>
</evidence>
<comment type="subcellular location">
    <subcellularLocation>
        <location evidence="1">Nucleus</location>
    </subcellularLocation>
</comment>
<dbReference type="Gene3D" id="3.60.15.10">
    <property type="entry name" value="Ribonuclease Z/Hydroxyacylglutathione hydrolase-like"/>
    <property type="match status" value="1"/>
</dbReference>
<dbReference type="GO" id="GO:0003684">
    <property type="term" value="F:damaged DNA binding"/>
    <property type="evidence" value="ECO:0007669"/>
    <property type="project" value="TreeGrafter"/>
</dbReference>
<evidence type="ECO:0000259" key="7">
    <source>
        <dbReference type="Pfam" id="PF07522"/>
    </source>
</evidence>
<keyword evidence="4" id="KW-0234">DNA repair</keyword>